<feature type="domain" description="Hemerythrin-like" evidence="1">
    <location>
        <begin position="11"/>
        <end position="134"/>
    </location>
</feature>
<dbReference type="Gene3D" id="1.20.120.520">
    <property type="entry name" value="nmb1532 protein domain like"/>
    <property type="match status" value="1"/>
</dbReference>
<comment type="caution">
    <text evidence="2">The sequence shown here is derived from an EMBL/GenBank/DDBJ whole genome shotgun (WGS) entry which is preliminary data.</text>
</comment>
<keyword evidence="3" id="KW-1185">Reference proteome</keyword>
<name>A0A4V3JS73_9LEPT</name>
<dbReference type="Pfam" id="PF01814">
    <property type="entry name" value="Hemerythrin"/>
    <property type="match status" value="1"/>
</dbReference>
<evidence type="ECO:0000313" key="2">
    <source>
        <dbReference type="EMBL" id="TGL63550.1"/>
    </source>
</evidence>
<dbReference type="EMBL" id="RQGF01000012">
    <property type="protein sequence ID" value="TGL63550.1"/>
    <property type="molecule type" value="Genomic_DNA"/>
</dbReference>
<dbReference type="RefSeq" id="WP_135648631.1">
    <property type="nucleotide sequence ID" value="NZ_RQGF01000012.1"/>
</dbReference>
<protein>
    <submittedName>
        <fullName evidence="2">Cation-binding protein</fullName>
    </submittedName>
</protein>
<proteinExistence type="predicted"/>
<dbReference type="OrthoDB" id="342724at2"/>
<evidence type="ECO:0000313" key="3">
    <source>
        <dbReference type="Proteomes" id="UP000297762"/>
    </source>
</evidence>
<dbReference type="AlphaFoldDB" id="A0A4V3JS73"/>
<dbReference type="Proteomes" id="UP000297762">
    <property type="component" value="Unassembled WGS sequence"/>
</dbReference>
<accession>A0A4V3JS73</accession>
<sequence>MQNNRKKVYDFPHKAIRYAISKLVQEAGQTNYRDPKENQDLFQLGTEIFNILEIHARDEESVSLKYLEIKNQDASSTDKEEHKYLEAKIDELRSLLERIHSEVSQAGAISDIFYEKLIRFQTDYFSHMTREEEETQSFLHLYFTDTELDSHQQEIFSKFEKEELKLWAKYLLPNVPTPVKDRFEEMLK</sequence>
<dbReference type="InterPro" id="IPR012312">
    <property type="entry name" value="Hemerythrin-like"/>
</dbReference>
<organism evidence="2 3">
    <name type="scientific">Leptospira sarikeiensis</name>
    <dbReference type="NCBI Taxonomy" id="2484943"/>
    <lineage>
        <taxon>Bacteria</taxon>
        <taxon>Pseudomonadati</taxon>
        <taxon>Spirochaetota</taxon>
        <taxon>Spirochaetia</taxon>
        <taxon>Leptospirales</taxon>
        <taxon>Leptospiraceae</taxon>
        <taxon>Leptospira</taxon>
    </lineage>
</organism>
<gene>
    <name evidence="2" type="ORF">EHQ64_06250</name>
</gene>
<reference evidence="2" key="1">
    <citation type="journal article" date="2019" name="PLoS Negl. Trop. Dis.">
        <title>Revisiting the worldwide diversity of Leptospira species in the environment.</title>
        <authorList>
            <person name="Vincent A.T."/>
            <person name="Schiettekatte O."/>
            <person name="Bourhy P."/>
            <person name="Veyrier F.J."/>
            <person name="Picardeau M."/>
        </authorList>
    </citation>
    <scope>NUCLEOTIDE SEQUENCE [LARGE SCALE GENOMIC DNA]</scope>
    <source>
        <strain evidence="2">201702455</strain>
    </source>
</reference>
<evidence type="ECO:0000259" key="1">
    <source>
        <dbReference type="Pfam" id="PF01814"/>
    </source>
</evidence>